<dbReference type="Gene3D" id="1.20.1260.10">
    <property type="match status" value="1"/>
</dbReference>
<dbReference type="RefSeq" id="WP_240826911.1">
    <property type="nucleotide sequence ID" value="NZ_JAKWBL010000001.1"/>
</dbReference>
<dbReference type="SUPFAM" id="SSF47240">
    <property type="entry name" value="Ferritin-like"/>
    <property type="match status" value="1"/>
</dbReference>
<dbReference type="Pfam" id="PF05974">
    <property type="entry name" value="DUF892"/>
    <property type="match status" value="1"/>
</dbReference>
<evidence type="ECO:0000313" key="2">
    <source>
        <dbReference type="EMBL" id="MCH5597530.1"/>
    </source>
</evidence>
<dbReference type="PANTHER" id="PTHR30565">
    <property type="entry name" value="PROTEIN YCIF"/>
    <property type="match status" value="1"/>
</dbReference>
<organism evidence="2 3">
    <name type="scientific">Niabella ginsengisoli</name>
    <dbReference type="NCBI Taxonomy" id="522298"/>
    <lineage>
        <taxon>Bacteria</taxon>
        <taxon>Pseudomonadati</taxon>
        <taxon>Bacteroidota</taxon>
        <taxon>Chitinophagia</taxon>
        <taxon>Chitinophagales</taxon>
        <taxon>Chitinophagaceae</taxon>
        <taxon>Niabella</taxon>
    </lineage>
</organism>
<dbReference type="InterPro" id="IPR012347">
    <property type="entry name" value="Ferritin-like"/>
</dbReference>
<keyword evidence="3" id="KW-1185">Reference proteome</keyword>
<dbReference type="InterPro" id="IPR009078">
    <property type="entry name" value="Ferritin-like_SF"/>
</dbReference>
<reference evidence="2 3" key="1">
    <citation type="submission" date="2022-02" db="EMBL/GenBank/DDBJ databases">
        <authorList>
            <person name="Min J."/>
        </authorList>
    </citation>
    <scope>NUCLEOTIDE SEQUENCE [LARGE SCALE GENOMIC DNA]</scope>
    <source>
        <strain evidence="2 3">GR10-1</strain>
    </source>
</reference>
<sequence length="191" mass="20601">MAKAQNLKKVAPKKAPAKKSTSKKVAPKKDAATQLADLLEHGLQDIYWAEKALVKALTKLSKNTSSPDLKVAVDKHQKETQGHVAILEDVFKSLGKKAKAKKCDAMQGLIEEADGILEETTPGAVRDAAIIGAAQKVEHYEIATYGTLATYAKALNEKNALNNLLKILQQEKACDETLTELAKADINISAI</sequence>
<dbReference type="InterPro" id="IPR047114">
    <property type="entry name" value="YciF"/>
</dbReference>
<accession>A0ABS9SGQ8</accession>
<dbReference type="InterPro" id="IPR010287">
    <property type="entry name" value="DUF892_YciF-like"/>
</dbReference>
<comment type="caution">
    <text evidence="2">The sequence shown here is derived from an EMBL/GenBank/DDBJ whole genome shotgun (WGS) entry which is preliminary data.</text>
</comment>
<dbReference type="EMBL" id="JAKWBL010000001">
    <property type="protein sequence ID" value="MCH5597530.1"/>
    <property type="molecule type" value="Genomic_DNA"/>
</dbReference>
<dbReference type="Proteomes" id="UP001202248">
    <property type="component" value="Unassembled WGS sequence"/>
</dbReference>
<gene>
    <name evidence="2" type="ORF">MKP09_06230</name>
</gene>
<evidence type="ECO:0000256" key="1">
    <source>
        <dbReference type="SAM" id="MobiDB-lite"/>
    </source>
</evidence>
<dbReference type="CDD" id="cd07909">
    <property type="entry name" value="YciF"/>
    <property type="match status" value="1"/>
</dbReference>
<evidence type="ECO:0000313" key="3">
    <source>
        <dbReference type="Proteomes" id="UP001202248"/>
    </source>
</evidence>
<protein>
    <submittedName>
        <fullName evidence="2">Ferritin-like domain-containing protein</fullName>
    </submittedName>
</protein>
<dbReference type="PANTHER" id="PTHR30565:SF9">
    <property type="entry name" value="PROTEIN YCIF"/>
    <property type="match status" value="1"/>
</dbReference>
<feature type="compositionally biased region" description="Basic residues" evidence="1">
    <location>
        <begin position="10"/>
        <end position="26"/>
    </location>
</feature>
<feature type="region of interest" description="Disordered" evidence="1">
    <location>
        <begin position="1"/>
        <end position="29"/>
    </location>
</feature>
<proteinExistence type="predicted"/>
<name>A0ABS9SGQ8_9BACT</name>